<gene>
    <name evidence="1" type="ORF">S01H4_56395</name>
</gene>
<accession>X1EY26</accession>
<reference evidence="1" key="1">
    <citation type="journal article" date="2014" name="Front. Microbiol.">
        <title>High frequency of phylogenetically diverse reductive dehalogenase-homologous genes in deep subseafloor sedimentary metagenomes.</title>
        <authorList>
            <person name="Kawai M."/>
            <person name="Futagami T."/>
            <person name="Toyoda A."/>
            <person name="Takaki Y."/>
            <person name="Nishi S."/>
            <person name="Hori S."/>
            <person name="Arai W."/>
            <person name="Tsubouchi T."/>
            <person name="Morono Y."/>
            <person name="Uchiyama I."/>
            <person name="Ito T."/>
            <person name="Fujiyama A."/>
            <person name="Inagaki F."/>
            <person name="Takami H."/>
        </authorList>
    </citation>
    <scope>NUCLEOTIDE SEQUENCE</scope>
    <source>
        <strain evidence="1">Expedition CK06-06</strain>
    </source>
</reference>
<feature type="non-terminal residue" evidence="1">
    <location>
        <position position="102"/>
    </location>
</feature>
<sequence>MSKAIRKRGKMLNATQGLKNIMGRHYLAIEQAYRDGKPTAWATSGTPVELLYAMDVQPMLPENSATISVAQKYSKAFIEIAEDEGFSYDLCSYFKTNIGAVL</sequence>
<proteinExistence type="predicted"/>
<dbReference type="Pfam" id="PF06050">
    <property type="entry name" value="HGD-D"/>
    <property type="match status" value="1"/>
</dbReference>
<evidence type="ECO:0000313" key="1">
    <source>
        <dbReference type="EMBL" id="GAH13483.1"/>
    </source>
</evidence>
<dbReference type="AlphaFoldDB" id="X1EY26"/>
<dbReference type="InterPro" id="IPR010327">
    <property type="entry name" value="FldB/FldC_alpha/beta"/>
</dbReference>
<protein>
    <submittedName>
        <fullName evidence="1">Uncharacterized protein</fullName>
    </submittedName>
</protein>
<comment type="caution">
    <text evidence="1">The sequence shown here is derived from an EMBL/GenBank/DDBJ whole genome shotgun (WGS) entry which is preliminary data.</text>
</comment>
<name>X1EY26_9ZZZZ</name>
<dbReference type="EMBL" id="BART01032672">
    <property type="protein sequence ID" value="GAH13483.1"/>
    <property type="molecule type" value="Genomic_DNA"/>
</dbReference>
<organism evidence="1">
    <name type="scientific">marine sediment metagenome</name>
    <dbReference type="NCBI Taxonomy" id="412755"/>
    <lineage>
        <taxon>unclassified sequences</taxon>
        <taxon>metagenomes</taxon>
        <taxon>ecological metagenomes</taxon>
    </lineage>
</organism>